<accession>A0A645GDR8</accession>
<evidence type="ECO:0000313" key="1">
    <source>
        <dbReference type="EMBL" id="MPN22154.1"/>
    </source>
</evidence>
<proteinExistence type="predicted"/>
<sequence length="92" mass="10311">MGLGLIFNFMPFHIIDIIDVGSRYHNIAGCARKIGQPFENARMIQRHGPNEFAVVHLYGRVAQNDLAAEGRALAKLFIRQLAGQFLINNGYL</sequence>
<dbReference type="AlphaFoldDB" id="A0A645GDR8"/>
<gene>
    <name evidence="1" type="ORF">SDC9_169537</name>
</gene>
<name>A0A645GDR8_9ZZZZ</name>
<organism evidence="1">
    <name type="scientific">bioreactor metagenome</name>
    <dbReference type="NCBI Taxonomy" id="1076179"/>
    <lineage>
        <taxon>unclassified sequences</taxon>
        <taxon>metagenomes</taxon>
        <taxon>ecological metagenomes</taxon>
    </lineage>
</organism>
<comment type="caution">
    <text evidence="1">The sequence shown here is derived from an EMBL/GenBank/DDBJ whole genome shotgun (WGS) entry which is preliminary data.</text>
</comment>
<dbReference type="EMBL" id="VSSQ01070323">
    <property type="protein sequence ID" value="MPN22154.1"/>
    <property type="molecule type" value="Genomic_DNA"/>
</dbReference>
<reference evidence="1" key="1">
    <citation type="submission" date="2019-08" db="EMBL/GenBank/DDBJ databases">
        <authorList>
            <person name="Kucharzyk K."/>
            <person name="Murdoch R.W."/>
            <person name="Higgins S."/>
            <person name="Loffler F."/>
        </authorList>
    </citation>
    <scope>NUCLEOTIDE SEQUENCE</scope>
</reference>
<protein>
    <submittedName>
        <fullName evidence="1">Uncharacterized protein</fullName>
    </submittedName>
</protein>